<proteinExistence type="predicted"/>
<keyword evidence="3" id="KW-1185">Reference proteome</keyword>
<evidence type="ECO:0000313" key="3">
    <source>
        <dbReference type="Proteomes" id="UP001212841"/>
    </source>
</evidence>
<gene>
    <name evidence="2" type="ORF">HK097_008701</name>
</gene>
<dbReference type="Proteomes" id="UP001212841">
    <property type="component" value="Unassembled WGS sequence"/>
</dbReference>
<evidence type="ECO:0000313" key="2">
    <source>
        <dbReference type="EMBL" id="KAJ3050332.1"/>
    </source>
</evidence>
<evidence type="ECO:0000256" key="1">
    <source>
        <dbReference type="SAM" id="MobiDB-lite"/>
    </source>
</evidence>
<feature type="region of interest" description="Disordered" evidence="1">
    <location>
        <begin position="1"/>
        <end position="34"/>
    </location>
</feature>
<name>A0AAD5SC38_9FUNG</name>
<feature type="compositionally biased region" description="Basic and acidic residues" evidence="1">
    <location>
        <begin position="1"/>
        <end position="25"/>
    </location>
</feature>
<reference evidence="2" key="1">
    <citation type="submission" date="2020-05" db="EMBL/GenBank/DDBJ databases">
        <title>Phylogenomic resolution of chytrid fungi.</title>
        <authorList>
            <person name="Stajich J.E."/>
            <person name="Amses K."/>
            <person name="Simmons R."/>
            <person name="Seto K."/>
            <person name="Myers J."/>
            <person name="Bonds A."/>
            <person name="Quandt C.A."/>
            <person name="Barry K."/>
            <person name="Liu P."/>
            <person name="Grigoriev I."/>
            <person name="Longcore J.E."/>
            <person name="James T.Y."/>
        </authorList>
    </citation>
    <scope>NUCLEOTIDE SEQUENCE</scope>
    <source>
        <strain evidence="2">JEL0318</strain>
    </source>
</reference>
<dbReference type="AlphaFoldDB" id="A0AAD5SC38"/>
<organism evidence="2 3">
    <name type="scientific">Rhizophlyctis rosea</name>
    <dbReference type="NCBI Taxonomy" id="64517"/>
    <lineage>
        <taxon>Eukaryota</taxon>
        <taxon>Fungi</taxon>
        <taxon>Fungi incertae sedis</taxon>
        <taxon>Chytridiomycota</taxon>
        <taxon>Chytridiomycota incertae sedis</taxon>
        <taxon>Chytridiomycetes</taxon>
        <taxon>Rhizophlyctidales</taxon>
        <taxon>Rhizophlyctidaceae</taxon>
        <taxon>Rhizophlyctis</taxon>
    </lineage>
</organism>
<accession>A0AAD5SC38</accession>
<dbReference type="EMBL" id="JADGJD010000526">
    <property type="protein sequence ID" value="KAJ3050332.1"/>
    <property type="molecule type" value="Genomic_DNA"/>
</dbReference>
<sequence length="260" mass="28672">MRRVADGKGKKLEEVGGGDDQRDEGSPAGDNTSAAKAAQAKLRVALLRRDQYCCITGEDDADLLEAAYVLTPAYAMHYFGPLTKSRRLSNLPKSTFPPGCYDVKNALLLKDSVRDALHAFMWSPLVQDGEARAFLFRSENLHDVPHNALLVKPLINPHARHPTHAYNQFPENDVLMEHFKQAVLRNCRGQGDKREEFWDAEGALEVAVDESDFEMCEGIIDRGADIVAGEGESENEGLRGSEVFDKILERGGSEVSSSVV</sequence>
<comment type="caution">
    <text evidence="2">The sequence shown here is derived from an EMBL/GenBank/DDBJ whole genome shotgun (WGS) entry which is preliminary data.</text>
</comment>
<protein>
    <submittedName>
        <fullName evidence="2">Uncharacterized protein</fullName>
    </submittedName>
</protein>